<keyword evidence="3" id="KW-1185">Reference proteome</keyword>
<sequence length="1348" mass="152131">MRVKLDLSEFLEDERKFSVVKVKEKQAKTVRDVLIKIADLFNVDVGIQHSDDPAQKPTVGLFEDEFYIHPDQTSAVLQDTGVLKVKSLPKPGSGKKKKKSKRDHTEEDNVAKDVSDRKERKSKKGKSDQELMEIQNDVSSEEKKEKRGSRIFEECQSLENEDDGNRKARKRKRGKTTDDAGGVEMSDLEQRAKISRMIEELSDSEDELLVKQKGKSKKVKFSEPLIIEDEDVEEVYSKKKGKKSKLKVDDAELAGEVEEVTLPRKKKSKREKATESPFPSEPVVEKRMSVEYSPVQEHKASRKKGDRSLSVEELAWVQGQQQSEMRRNRIREEKSSQEKVVSTSTIINLESEDVAEDSLSSSSSIESFQVEHQALGKAAGFNSKHNVVDSVTDPLMVDDPLFQAKRRRKRKHKKKNKNGRELEEKDEINVSHTGITVEKYNKPSTSTDKQRNQSYQWPGSNQRPLLNSSFTRKHVHFTSDDEVTPSGIEKTPSQDIEIVETTTTTLEDDRFEAESFPGYQWSNKSKSQSVDSWPSRAASFPRNRDMSRITCSQVHTPVDVEADDKYEGNEIFLSRHKGPPQVRSKTPTSSSSNLDELATLRRICENKTITVCKVDTRKEQTRIRPKETSSERPLPLSHHLDPPSPLRPGPRRVSEETRQTFQNIMALQNNSTRILARNPRQVVHLEDSDTTTFPRHRGPALGSSVQEVNNKSPGKMHSPENRKTNGEELPVIPSSQNVSPRNPAIHQKIQSQQAGQRGKEGQTSQQDRDEGWKETQTTKLLSSILNEATQRGSCGTPQPRSKEMPRRMHQPSGVGALISSLRGQVGSSVEMDGGDLEILGNDRSTTSALGRDTLVNRQLLAERLTKVSEPLHNVQTPGTSTVRYDSPARLVNQNVNMATVPLRVESEVVDLESEEEIEIPVTKTTEHETEDHSESLNEETVPQEPKNFIPNQQENKSISDKIIAKTVPLEIGKPDSCNRTDIQGAEVIQDKQKPPQGMAGRDHQEGMEVVEDVIEYKVEDYEEELEVEEEEEDVGLEEEECYDTRWGEVDEDGAEVIEDDEEEDMTDIYGDLNDEGIVDNAKVQGTSDIDKEIGSRLKECLEKISEVPPKCNLENVKITDVRGGCGREIGAGIMTGQNSKSETNNFSLKNSSERTVDVNASSNNKDVINIAEKAQGESGDKHSVAEVHQANGKEPTTSQESRTLTKEAEEEEAVKKDGEEKSPGNENKGIVEQDQYCDEPSEEWFKKHMLLKDPPTAGQYIAVKLLSFENYSPEYSTYLQARVVKVQGTTIHLKFVDKIRPKQKTRDEFEEVDLTAEEVDLTEDPEEEEAPVEEIDWRDLHEPRLLRP</sequence>
<feature type="region of interest" description="Disordered" evidence="1">
    <location>
        <begin position="1022"/>
        <end position="1062"/>
    </location>
</feature>
<feature type="compositionally biased region" description="Polar residues" evidence="1">
    <location>
        <begin position="1135"/>
        <end position="1150"/>
    </location>
</feature>
<feature type="compositionally biased region" description="Basic and acidic residues" evidence="1">
    <location>
        <begin position="618"/>
        <end position="630"/>
    </location>
</feature>
<comment type="caution">
    <text evidence="2">The sequence shown here is derived from an EMBL/GenBank/DDBJ whole genome shotgun (WGS) entry which is preliminary data.</text>
</comment>
<feature type="region of interest" description="Disordered" evidence="1">
    <location>
        <begin position="618"/>
        <end position="656"/>
    </location>
</feature>
<gene>
    <name evidence="2" type="ORF">Pcinc_033719</name>
</gene>
<feature type="compositionally biased region" description="Basic and acidic residues" evidence="1">
    <location>
        <begin position="103"/>
        <end position="129"/>
    </location>
</feature>
<dbReference type="EMBL" id="JAWQEG010004790">
    <property type="protein sequence ID" value="KAK3860217.1"/>
    <property type="molecule type" value="Genomic_DNA"/>
</dbReference>
<feature type="compositionally biased region" description="Basic and acidic residues" evidence="1">
    <location>
        <begin position="140"/>
        <end position="153"/>
    </location>
</feature>
<feature type="compositionally biased region" description="Acidic residues" evidence="1">
    <location>
        <begin position="1022"/>
        <end position="1041"/>
    </location>
</feature>
<feature type="compositionally biased region" description="Basic and acidic residues" evidence="1">
    <location>
        <begin position="717"/>
        <end position="726"/>
    </location>
</feature>
<feature type="compositionally biased region" description="Acidic residues" evidence="1">
    <location>
        <begin position="1049"/>
        <end position="1062"/>
    </location>
</feature>
<feature type="compositionally biased region" description="Basic and acidic residues" evidence="1">
    <location>
        <begin position="324"/>
        <end position="337"/>
    </location>
</feature>
<feature type="compositionally biased region" description="Polar residues" evidence="1">
    <location>
        <begin position="748"/>
        <end position="765"/>
    </location>
</feature>
<feature type="compositionally biased region" description="Basic and acidic residues" evidence="1">
    <location>
        <begin position="1335"/>
        <end position="1348"/>
    </location>
</feature>
<feature type="region of interest" description="Disordered" evidence="1">
    <location>
        <begin position="685"/>
        <end position="810"/>
    </location>
</feature>
<feature type="region of interest" description="Disordered" evidence="1">
    <location>
        <begin position="922"/>
        <end position="951"/>
    </location>
</feature>
<name>A0AAE1ERP3_PETCI</name>
<feature type="region of interest" description="Disordered" evidence="1">
    <location>
        <begin position="398"/>
        <end position="493"/>
    </location>
</feature>
<protein>
    <recommendedName>
        <fullName evidence="4">Coilin</fullName>
    </recommendedName>
</protein>
<feature type="compositionally biased region" description="Basic and acidic residues" evidence="1">
    <location>
        <begin position="418"/>
        <end position="429"/>
    </location>
</feature>
<dbReference type="Proteomes" id="UP001286313">
    <property type="component" value="Unassembled WGS sequence"/>
</dbReference>
<feature type="compositionally biased region" description="Polar residues" evidence="1">
    <location>
        <begin position="774"/>
        <end position="799"/>
    </location>
</feature>
<feature type="compositionally biased region" description="Basic residues" evidence="1">
    <location>
        <begin position="404"/>
        <end position="417"/>
    </location>
</feature>
<reference evidence="2" key="1">
    <citation type="submission" date="2023-10" db="EMBL/GenBank/DDBJ databases">
        <title>Genome assemblies of two species of porcelain crab, Petrolisthes cinctipes and Petrolisthes manimaculis (Anomura: Porcellanidae).</title>
        <authorList>
            <person name="Angst P."/>
        </authorList>
    </citation>
    <scope>NUCLEOTIDE SEQUENCE</scope>
    <source>
        <strain evidence="2">PB745_01</strain>
        <tissue evidence="2">Gill</tissue>
    </source>
</reference>
<feature type="region of interest" description="Disordered" evidence="1">
    <location>
        <begin position="1130"/>
        <end position="1234"/>
    </location>
</feature>
<feature type="region of interest" description="Disordered" evidence="1">
    <location>
        <begin position="1308"/>
        <end position="1348"/>
    </location>
</feature>
<proteinExistence type="predicted"/>
<feature type="compositionally biased region" description="Acidic residues" evidence="1">
    <location>
        <begin position="1308"/>
        <end position="1334"/>
    </location>
</feature>
<feature type="compositionally biased region" description="Polar residues" evidence="1">
    <location>
        <begin position="520"/>
        <end position="532"/>
    </location>
</feature>
<feature type="compositionally biased region" description="Basic residues" evidence="1">
    <location>
        <begin position="93"/>
        <end position="102"/>
    </location>
</feature>
<evidence type="ECO:0000313" key="3">
    <source>
        <dbReference type="Proteomes" id="UP001286313"/>
    </source>
</evidence>
<feature type="compositionally biased region" description="Polar residues" evidence="1">
    <location>
        <begin position="583"/>
        <end position="594"/>
    </location>
</feature>
<evidence type="ECO:0008006" key="4">
    <source>
        <dbReference type="Google" id="ProtNLM"/>
    </source>
</evidence>
<evidence type="ECO:0000313" key="2">
    <source>
        <dbReference type="EMBL" id="KAK3860217.1"/>
    </source>
</evidence>
<feature type="region of interest" description="Disordered" evidence="1">
    <location>
        <begin position="85"/>
        <end position="188"/>
    </location>
</feature>
<feature type="compositionally biased region" description="Polar residues" evidence="1">
    <location>
        <begin position="703"/>
        <end position="712"/>
    </location>
</feature>
<organism evidence="2 3">
    <name type="scientific">Petrolisthes cinctipes</name>
    <name type="common">Flat porcelain crab</name>
    <dbReference type="NCBI Taxonomy" id="88211"/>
    <lineage>
        <taxon>Eukaryota</taxon>
        <taxon>Metazoa</taxon>
        <taxon>Ecdysozoa</taxon>
        <taxon>Arthropoda</taxon>
        <taxon>Crustacea</taxon>
        <taxon>Multicrustacea</taxon>
        <taxon>Malacostraca</taxon>
        <taxon>Eumalacostraca</taxon>
        <taxon>Eucarida</taxon>
        <taxon>Decapoda</taxon>
        <taxon>Pleocyemata</taxon>
        <taxon>Anomura</taxon>
        <taxon>Galatheoidea</taxon>
        <taxon>Porcellanidae</taxon>
        <taxon>Petrolisthes</taxon>
    </lineage>
</organism>
<evidence type="ECO:0000256" key="1">
    <source>
        <dbReference type="SAM" id="MobiDB-lite"/>
    </source>
</evidence>
<feature type="compositionally biased region" description="Polar residues" evidence="1">
    <location>
        <begin position="442"/>
        <end position="470"/>
    </location>
</feature>
<feature type="region of interest" description="Disordered" evidence="1">
    <location>
        <begin position="258"/>
        <end position="342"/>
    </location>
</feature>
<feature type="region of interest" description="Disordered" evidence="1">
    <location>
        <begin position="517"/>
        <end position="540"/>
    </location>
</feature>
<accession>A0AAE1ERP3</accession>
<feature type="compositionally biased region" description="Basic and acidic residues" evidence="1">
    <location>
        <begin position="1203"/>
        <end position="1223"/>
    </location>
</feature>
<feature type="compositionally biased region" description="Basic and acidic residues" evidence="1">
    <location>
        <begin position="924"/>
        <end position="935"/>
    </location>
</feature>
<feature type="compositionally biased region" description="Basic and acidic residues" evidence="1">
    <location>
        <begin position="1174"/>
        <end position="1185"/>
    </location>
</feature>
<feature type="region of interest" description="Disordered" evidence="1">
    <location>
        <begin position="572"/>
        <end position="594"/>
    </location>
</feature>